<evidence type="ECO:0000259" key="2">
    <source>
        <dbReference type="Pfam" id="PF22788"/>
    </source>
</evidence>
<dbReference type="PANTHER" id="PTHR10758:SF1">
    <property type="entry name" value="COP9 SIGNALOSOME COMPLEX SUBUNIT 3"/>
    <property type="match status" value="1"/>
</dbReference>
<dbReference type="EMBL" id="AKCT01000219">
    <property type="protein sequence ID" value="EKV10686.1"/>
    <property type="molecule type" value="Genomic_DNA"/>
</dbReference>
<dbReference type="Proteomes" id="UP000009882">
    <property type="component" value="Unassembled WGS sequence"/>
</dbReference>
<reference evidence="4" key="1">
    <citation type="journal article" date="2012" name="BMC Genomics">
        <title>Genome sequence of the necrotrophic fungus Penicillium digitatum, the main postharvest pathogen of citrus.</title>
        <authorList>
            <person name="Marcet-Houben M."/>
            <person name="Ballester A.-R."/>
            <person name="de la Fuente B."/>
            <person name="Harries E."/>
            <person name="Marcos J.F."/>
            <person name="Gonzalez-Candelas L."/>
            <person name="Gabaldon T."/>
        </authorList>
    </citation>
    <scope>NUCLEOTIDE SEQUENCE [LARGE SCALE GENOMIC DNA]</scope>
    <source>
        <strain evidence="4">PHI26 / CECT 20796</strain>
    </source>
</reference>
<dbReference type="eggNOG" id="KOG2582">
    <property type="taxonomic scope" value="Eukaryota"/>
</dbReference>
<proteinExistence type="predicted"/>
<evidence type="ECO:0000313" key="4">
    <source>
        <dbReference type="Proteomes" id="UP000009882"/>
    </source>
</evidence>
<dbReference type="PANTHER" id="PTHR10758">
    <property type="entry name" value="26S PROTEASOME NON-ATPASE REGULATORY SUBUNIT 3/COP9 SIGNALOSOME COMPLEX SUBUNIT 3"/>
    <property type="match status" value="1"/>
</dbReference>
<dbReference type="InParanoid" id="K9GBJ8"/>
<dbReference type="HOGENOM" id="CLU_028825_1_1_1"/>
<dbReference type="AlphaFoldDB" id="K9GBJ8"/>
<gene>
    <name evidence="3" type="ORF">PDIG_55240</name>
</gene>
<accession>K9GBJ8</accession>
<sequence length="360" mass="39789">MTLLSEIISASAHLHHSNNLPSDEYDNQIRELVEYFRRLQMTKALDSFVNDESVLNPLLGATLVKNAMLRLDSSCAVFTSTHLLLVRLCLQAKAYSCALPVLNKQICHFPISLGRPSSDSSVLCADHVSSISFMTESSGFSSKLSYRDYLQYFLYGGMVYMALKEWHNALHFLGIVISTPSTSSVSLIMVEAYKKWVLDNNLGLVSQVLAAFFCQTVIKLGKTFAALTMADLSKQVFPSPVCTEVTASAVSSLIITRALNATLVQTKDHAETSMLRFSSIHLLPRLSHELDSQSQLNQEMKLMETLVINLGETNNNLELSEEYVDSLHKGQVWTSSSEVNPIVGGEAGLDMDEDLMGDMS</sequence>
<dbReference type="OrthoDB" id="29061at2759"/>
<dbReference type="GO" id="GO:0006511">
    <property type="term" value="P:ubiquitin-dependent protein catabolic process"/>
    <property type="evidence" value="ECO:0007669"/>
    <property type="project" value="TreeGrafter"/>
</dbReference>
<dbReference type="InterPro" id="IPR050756">
    <property type="entry name" value="CSN3"/>
</dbReference>
<organism evidence="3 4">
    <name type="scientific">Penicillium digitatum (strain PHI26 / CECT 20796)</name>
    <name type="common">Green mold</name>
    <dbReference type="NCBI Taxonomy" id="1170229"/>
    <lineage>
        <taxon>Eukaryota</taxon>
        <taxon>Fungi</taxon>
        <taxon>Dikarya</taxon>
        <taxon>Ascomycota</taxon>
        <taxon>Pezizomycotina</taxon>
        <taxon>Eurotiomycetes</taxon>
        <taxon>Eurotiomycetidae</taxon>
        <taxon>Eurotiales</taxon>
        <taxon>Aspergillaceae</taxon>
        <taxon>Penicillium</taxon>
    </lineage>
</organism>
<protein>
    <submittedName>
        <fullName evidence="3">COP9 subunit 3, putative</fullName>
    </submittedName>
</protein>
<evidence type="ECO:0000256" key="1">
    <source>
        <dbReference type="ARBA" id="ARBA00022490"/>
    </source>
</evidence>
<comment type="caution">
    <text evidence="3">The sequence shown here is derived from an EMBL/GenBank/DDBJ whole genome shotgun (WGS) entry which is preliminary data.</text>
</comment>
<dbReference type="InterPro" id="IPR055089">
    <property type="entry name" value="COP9_N"/>
</dbReference>
<dbReference type="STRING" id="1170229.K9GBJ8"/>
<keyword evidence="4" id="KW-1185">Reference proteome</keyword>
<keyword evidence="1" id="KW-0963">Cytoplasm</keyword>
<dbReference type="Pfam" id="PF22788">
    <property type="entry name" value="COP9_hel_rpt"/>
    <property type="match status" value="1"/>
</dbReference>
<dbReference type="GO" id="GO:0008180">
    <property type="term" value="C:COP9 signalosome"/>
    <property type="evidence" value="ECO:0007669"/>
    <property type="project" value="TreeGrafter"/>
</dbReference>
<evidence type="ECO:0000313" key="3">
    <source>
        <dbReference type="EMBL" id="EKV10686.1"/>
    </source>
</evidence>
<feature type="domain" description="COP9 signalosome complex subunit 3 N-terminal helical repeats" evidence="2">
    <location>
        <begin position="25"/>
        <end position="198"/>
    </location>
</feature>
<name>K9GBJ8_PEND2</name>